<protein>
    <submittedName>
        <fullName evidence="1">Uncharacterized protein</fullName>
    </submittedName>
</protein>
<evidence type="ECO:0000313" key="2">
    <source>
        <dbReference type="Proteomes" id="UP000269669"/>
    </source>
</evidence>
<keyword evidence="2" id="KW-1185">Reference proteome</keyword>
<gene>
    <name evidence="1" type="ORF">EDE15_1669</name>
</gene>
<dbReference type="RefSeq" id="WP_185827057.1">
    <property type="nucleotide sequence ID" value="NZ_RSDW01000001.1"/>
</dbReference>
<dbReference type="EMBL" id="RSDW01000001">
    <property type="protein sequence ID" value="RSL16159.1"/>
    <property type="molecule type" value="Genomic_DNA"/>
</dbReference>
<organism evidence="1 2">
    <name type="scientific">Edaphobacter aggregans</name>
    <dbReference type="NCBI Taxonomy" id="570835"/>
    <lineage>
        <taxon>Bacteria</taxon>
        <taxon>Pseudomonadati</taxon>
        <taxon>Acidobacteriota</taxon>
        <taxon>Terriglobia</taxon>
        <taxon>Terriglobales</taxon>
        <taxon>Acidobacteriaceae</taxon>
        <taxon>Edaphobacter</taxon>
    </lineage>
</organism>
<reference evidence="1 2" key="1">
    <citation type="submission" date="2018-12" db="EMBL/GenBank/DDBJ databases">
        <title>Sequencing of bacterial isolates from soil warming experiment in Harvard Forest, Massachusetts, USA.</title>
        <authorList>
            <person name="Deangelis K."/>
        </authorList>
    </citation>
    <scope>NUCLEOTIDE SEQUENCE [LARGE SCALE GENOMIC DNA]</scope>
    <source>
        <strain evidence="1 2">EB153</strain>
    </source>
</reference>
<sequence>MLQRRVWSRGWIAAAVLLVGLAQVGFAGTLDGVQASADASNETRMTKDQAKDLFRSVDEILGFVSSDTKLPIEHSVKRKLISRDEVNHYLKAKFDEDESAKRMERSEIVLKKFGLLDRDFHLRPFLLALLTEQIAGFYDNKTKTVNLLDWIQPDEQKPVLAHELTHALQDQRVGLTKWSDVSLTGISYTVADDNKHLQVDEAETAREAVAEGQAMAVFIDYTMRSTGKTIADAPELADKMKDSVADNGGSPVMARAPLLLQESLLFPYSEGLGFEQAILVKAGKEAAFAGVLANPPSSSFEIMHPAAYMRHTPVPVLHLPDIHPLIEADYTPYDLGVMGELDVRILAELFGGREIADALAPAWNGGVYYAAQRKSAVTDAQKESTASIGLLYSSRWKNPDSARTFLRIYSAQIPRKYSGVVRRSKDELDDSEQVYSTNEGDVYLSISGAGVFVSEGFDLALARKLRDRIQSVQSDAPLQVAGAPELHEPALTMARGLSSFGVMKAGGIGRYTSEGHTTAMGPDHVR</sequence>
<dbReference type="AlphaFoldDB" id="A0A3R9R289"/>
<accession>A0A3R9R289</accession>
<proteinExistence type="predicted"/>
<comment type="caution">
    <text evidence="1">The sequence shown here is derived from an EMBL/GenBank/DDBJ whole genome shotgun (WGS) entry which is preliminary data.</text>
</comment>
<evidence type="ECO:0000313" key="1">
    <source>
        <dbReference type="EMBL" id="RSL16159.1"/>
    </source>
</evidence>
<dbReference type="Proteomes" id="UP000269669">
    <property type="component" value="Unassembled WGS sequence"/>
</dbReference>
<name>A0A3R9R289_9BACT</name>